<evidence type="ECO:0000313" key="3">
    <source>
        <dbReference type="Proteomes" id="UP001139347"/>
    </source>
</evidence>
<name>A0A9X1WQ25_9BACL</name>
<proteinExistence type="predicted"/>
<dbReference type="AlphaFoldDB" id="A0A9X1WQ25"/>
<keyword evidence="3" id="KW-1185">Reference proteome</keyword>
<protein>
    <submittedName>
        <fullName evidence="2">VOC family protein</fullName>
    </submittedName>
</protein>
<feature type="domain" description="Glyoxalase/fosfomycin resistance/dioxygenase" evidence="1">
    <location>
        <begin position="9"/>
        <end position="115"/>
    </location>
</feature>
<evidence type="ECO:0000313" key="2">
    <source>
        <dbReference type="EMBL" id="MCJ8013257.1"/>
    </source>
</evidence>
<dbReference type="SUPFAM" id="SSF54593">
    <property type="entry name" value="Glyoxalase/Bleomycin resistance protein/Dihydroxybiphenyl dioxygenase"/>
    <property type="match status" value="1"/>
</dbReference>
<organism evidence="2 3">
    <name type="scientific">Paenibacillus mangrovi</name>
    <dbReference type="NCBI Taxonomy" id="2931978"/>
    <lineage>
        <taxon>Bacteria</taxon>
        <taxon>Bacillati</taxon>
        <taxon>Bacillota</taxon>
        <taxon>Bacilli</taxon>
        <taxon>Bacillales</taxon>
        <taxon>Paenibacillaceae</taxon>
        <taxon>Paenibacillus</taxon>
    </lineage>
</organism>
<evidence type="ECO:0000259" key="1">
    <source>
        <dbReference type="Pfam" id="PF00903"/>
    </source>
</evidence>
<dbReference type="InterPro" id="IPR004360">
    <property type="entry name" value="Glyas_Fos-R_dOase_dom"/>
</dbReference>
<sequence>MSSPIQNQIQTVFIPVSSIEAARDWYCDILGVPADGEILHGHLFILPMKGSAGIILDSRIYAPDHVFRIPAVQLLTDDIEKSYVYMKERNVELVTEIQYNQWFNFKDPDGNMLMICKC</sequence>
<dbReference type="RefSeq" id="WP_244726457.1">
    <property type="nucleotide sequence ID" value="NZ_JALIRP010000006.1"/>
</dbReference>
<gene>
    <name evidence="2" type="ORF">MUG84_16115</name>
</gene>
<accession>A0A9X1WQ25</accession>
<reference evidence="2" key="1">
    <citation type="submission" date="2022-04" db="EMBL/GenBank/DDBJ databases">
        <title>Paenibacillus mangrovi sp. nov., a novel endophytic bacterium isolated from bark of Kandelia candel.</title>
        <authorList>
            <person name="Tuo L."/>
        </authorList>
    </citation>
    <scope>NUCLEOTIDE SEQUENCE</scope>
    <source>
        <strain evidence="2">KQZ6P-2</strain>
    </source>
</reference>
<dbReference type="InterPro" id="IPR029068">
    <property type="entry name" value="Glyas_Bleomycin-R_OHBP_Dase"/>
</dbReference>
<dbReference type="Proteomes" id="UP001139347">
    <property type="component" value="Unassembled WGS sequence"/>
</dbReference>
<dbReference type="EMBL" id="JALIRP010000006">
    <property type="protein sequence ID" value="MCJ8013257.1"/>
    <property type="molecule type" value="Genomic_DNA"/>
</dbReference>
<dbReference type="Pfam" id="PF00903">
    <property type="entry name" value="Glyoxalase"/>
    <property type="match status" value="1"/>
</dbReference>
<comment type="caution">
    <text evidence="2">The sequence shown here is derived from an EMBL/GenBank/DDBJ whole genome shotgun (WGS) entry which is preliminary data.</text>
</comment>
<dbReference type="Gene3D" id="3.10.180.10">
    <property type="entry name" value="2,3-Dihydroxybiphenyl 1,2-Dioxygenase, domain 1"/>
    <property type="match status" value="1"/>
</dbReference>